<dbReference type="GO" id="GO:0005875">
    <property type="term" value="C:microtubule associated complex"/>
    <property type="evidence" value="ECO:0007669"/>
    <property type="project" value="TreeGrafter"/>
</dbReference>
<feature type="compositionally biased region" description="Pro residues" evidence="1">
    <location>
        <begin position="1"/>
        <end position="13"/>
    </location>
</feature>
<dbReference type="GO" id="GO:0000226">
    <property type="term" value="P:microtubule cytoskeleton organization"/>
    <property type="evidence" value="ECO:0007669"/>
    <property type="project" value="InterPro"/>
</dbReference>
<feature type="region of interest" description="Disordered" evidence="1">
    <location>
        <begin position="585"/>
        <end position="620"/>
    </location>
</feature>
<gene>
    <name evidence="4" type="ORF">MNOR_LOCUS949</name>
</gene>
<dbReference type="GO" id="GO:0030425">
    <property type="term" value="C:dendrite"/>
    <property type="evidence" value="ECO:0007669"/>
    <property type="project" value="TreeGrafter"/>
</dbReference>
<proteinExistence type="predicted"/>
<feature type="region of interest" description="Disordered" evidence="1">
    <location>
        <begin position="962"/>
        <end position="1017"/>
    </location>
</feature>
<feature type="region of interest" description="Disordered" evidence="1">
    <location>
        <begin position="1580"/>
        <end position="1600"/>
    </location>
</feature>
<feature type="compositionally biased region" description="Basic and acidic residues" evidence="1">
    <location>
        <begin position="1097"/>
        <end position="1128"/>
    </location>
</feature>
<organism evidence="4 5">
    <name type="scientific">Meganyctiphanes norvegica</name>
    <name type="common">Northern krill</name>
    <name type="synonym">Thysanopoda norvegica</name>
    <dbReference type="NCBI Taxonomy" id="48144"/>
    <lineage>
        <taxon>Eukaryota</taxon>
        <taxon>Metazoa</taxon>
        <taxon>Ecdysozoa</taxon>
        <taxon>Arthropoda</taxon>
        <taxon>Crustacea</taxon>
        <taxon>Multicrustacea</taxon>
        <taxon>Malacostraca</taxon>
        <taxon>Eumalacostraca</taxon>
        <taxon>Eucarida</taxon>
        <taxon>Euphausiacea</taxon>
        <taxon>Euphausiidae</taxon>
        <taxon>Meganyctiphanes</taxon>
    </lineage>
</organism>
<feature type="compositionally biased region" description="Basic and acidic residues" evidence="1">
    <location>
        <begin position="922"/>
        <end position="932"/>
    </location>
</feature>
<feature type="compositionally biased region" description="Acidic residues" evidence="1">
    <location>
        <begin position="1215"/>
        <end position="1236"/>
    </location>
</feature>
<feature type="compositionally biased region" description="Basic and acidic residues" evidence="1">
    <location>
        <begin position="1004"/>
        <end position="1017"/>
    </location>
</feature>
<feature type="compositionally biased region" description="Polar residues" evidence="1">
    <location>
        <begin position="1833"/>
        <end position="1847"/>
    </location>
</feature>
<evidence type="ECO:0000259" key="3">
    <source>
        <dbReference type="Pfam" id="PF25281"/>
    </source>
</evidence>
<evidence type="ECO:0000259" key="2">
    <source>
        <dbReference type="Pfam" id="PF23415"/>
    </source>
</evidence>
<feature type="compositionally biased region" description="Basic and acidic residues" evidence="1">
    <location>
        <begin position="1848"/>
        <end position="1876"/>
    </location>
</feature>
<dbReference type="GO" id="GO:0008017">
    <property type="term" value="F:microtubule binding"/>
    <property type="evidence" value="ECO:0007669"/>
    <property type="project" value="InterPro"/>
</dbReference>
<dbReference type="InterPro" id="IPR057480">
    <property type="entry name" value="MAP1A/B/S-like_MBL"/>
</dbReference>
<accession>A0AAV2PLV9</accession>
<sequence>MNDPPTAPSPAPGSPDQRGEGALSPLSGSYLLIIISEPMHESHKEIILNKITKGFLSWDEEKAHVDIHKELQTIAELNLEGEEQKGGERLIQYATENLVAEVLIHPQINTLQQCLRNLLSSFTKHRHIIHAGYQFVGSGSWLLQDGTFSVADLIAAFSEYDVQRVLHAYENCITIDIHCASEGPWTTQTLADESFSKLCRVTVSPEDKIETTSGISNFIIYLSNFLVMHPTESLLEPSDIVGNIRFSRPTLYVFPGGQGDSALFGVNGFNMLVDGGYNYKACFWDFTRHLDRLDAVLVTRLNSSNTMGIANVMRRKAVEQVYPQIGHIFCNVAGTQKSPDGDKDKDPLLVNLWDEGHLLRENLRQVSLKPHLCFRDNSMEPINLYHKVGHGKLDMYVINPSRDSKEVREFMQRWNNEVIASDQGFSTYKIGNKVFPCPLTNITSICALLIWHPNDPNDTITRILFPGSTPQHKIFEGLEKLRNLECLKHPVCSTKSLKSIAEERKSKAAERASSEKLMPESRPFKTVSPSPPVHQKLRKTRADRSISREEKRRLRMERQQKAEKTISETRKEKIERKIERRISRKEEKRDDKLEEKVKSELEETKEKNDTNIRQERDNKEITVSRTEIESNLSKKKVAEIYSEKQDIKIKSGLIEDSSEDRLSKLDQEIISTDVKDSSLVSVESGVVTGDDRESSLEIEQVEKMRAKPQRKEIDALSDASGSSEKRKSPRGVGRQSPRSIGRQSPRSIGRKSPRSIGRQSPRSIGRQSPRSIGRQSPSSTGRQSPRSTGRPTSSERIRKYRRPKVSSRIDIGRTERKPKVDTTGKTERKTKKERSLERKERKVKREASEKRKEATSMVERKERKTRRAVTETTKDEGETDKKEIKDKKVKKIKKAEEKEDEADATKKISEASEIKRRVKKTTSTEKDDESKVSKVTAAKSTKVEKRAVSKITQEVSHKKLAEEKNRAAKAAEIAKKEVKTTTAKTTVSKTAAKKPTTTTKPIRPKKDEKSRKSEAPVRKIISGATIKAGVVAAAVSGVAVIGAAGERDDADEMAGTIKEDALLAPDHDEEDRVSDIANIPGVQEIKIEDETRQIIEKQQLEEEEKDSLILHEEGVIEHVEKEDVIKEEKEDERDEEEKDKEEFKKDKEEDVKDEKEKESEEEIEEEKLEKKSMKKDEKVKVELESKLTEDFVKEEKLDIQVTKKEVMHKEKEEELEKEEDIEEKIEEEDEEEEEEEKVSIEEKHDGDEKEIKEGKVIEKADFAKDDKQEVDDQDEKMETDDAYATLPSSAKLTDYKDKYEDRPLRGIFTGFGIAQEPVKPISAKPKDEFPVPSSLPEAIFKPTAPPAHPREIIKTPDEVDDLPIHEEVESAEHEHYDQTTKSQKLDVTSPTIEVKGKLQMKEEVLPEKHEREDVKESKEKKDKEDKEDKEDKDKMKKAKTDDKEKDKKDISEKDKDTKERVDEKDKETKEEEISREEKVSQTKIEFEAKYAEFEAATVKVSGSKPSTVKDSPDQVEKIELLKDLTKTLEDKAKPLLKDIEKPSEDVDIVEEEVSKQMKDIKKSRMTTGYEEVEDHILIQQETEKIETEEESMEIKEKEITETMEKEEFIKTETIQEKLVEMKKTAAKIQTTSKKVISSISTSSTKEVKEDFTSDEQQGVIDTKDGPVYKRSIPSDEYEEALDKRKEVSTVTQFISDEQQGMINKELLILKKDDYEEAVEKRKEETAVSQFTSDKQQEVIDTEEGPIYKQSIPSDEHEKALDKREELPSISPRSDAYDNASSISEFPRKEKSYKKSIESKEHTKDVIDSARSISPKSDASFIKSVSTKEEFLKSSETQDAIMTSPKSDISTKKSDSYDATKEFSKDSEKTSFKDYKETSSPPPSPEKIISKEHLSSISTTLSSSQAEESSSLQISKEFKESSSTEKSSTVSSHALLSKSISMQESKEATTKDISKS</sequence>
<feature type="compositionally biased region" description="Basic and acidic residues" evidence="1">
    <location>
        <begin position="903"/>
        <end position="915"/>
    </location>
</feature>
<evidence type="ECO:0000256" key="1">
    <source>
        <dbReference type="SAM" id="MobiDB-lite"/>
    </source>
</evidence>
<dbReference type="GO" id="GO:0007409">
    <property type="term" value="P:axonogenesis"/>
    <property type="evidence" value="ECO:0007669"/>
    <property type="project" value="TreeGrafter"/>
</dbReference>
<feature type="region of interest" description="Disordered" evidence="1">
    <location>
        <begin position="503"/>
        <end position="569"/>
    </location>
</feature>
<keyword evidence="5" id="KW-1185">Reference proteome</keyword>
<dbReference type="GO" id="GO:0005829">
    <property type="term" value="C:cytosol"/>
    <property type="evidence" value="ECO:0007669"/>
    <property type="project" value="TreeGrafter"/>
</dbReference>
<feature type="region of interest" description="Disordered" evidence="1">
    <location>
        <begin position="673"/>
        <end position="947"/>
    </location>
</feature>
<dbReference type="InterPro" id="IPR026074">
    <property type="entry name" value="MAP1"/>
</dbReference>
<dbReference type="PANTHER" id="PTHR13843">
    <property type="entry name" value="MICROTUBULE-ASSOCIATED PROTEIN"/>
    <property type="match status" value="1"/>
</dbReference>
<feature type="region of interest" description="Disordered" evidence="1">
    <location>
        <begin position="1097"/>
        <end position="1179"/>
    </location>
</feature>
<dbReference type="EMBL" id="CAXKWB010000236">
    <property type="protein sequence ID" value="CAL4059906.1"/>
    <property type="molecule type" value="Genomic_DNA"/>
</dbReference>
<feature type="region of interest" description="Disordered" evidence="1">
    <location>
        <begin position="1205"/>
        <end position="1285"/>
    </location>
</feature>
<feature type="domain" description="Microtubule-associated protein 1A/B/S-like MBL-like" evidence="3">
    <location>
        <begin position="233"/>
        <end position="498"/>
    </location>
</feature>
<feature type="compositionally biased region" description="Acidic residues" evidence="1">
    <location>
        <begin position="1268"/>
        <end position="1281"/>
    </location>
</feature>
<feature type="non-terminal residue" evidence="4">
    <location>
        <position position="1955"/>
    </location>
</feature>
<feature type="compositionally biased region" description="Basic and acidic residues" evidence="1">
    <location>
        <begin position="1943"/>
        <end position="1955"/>
    </location>
</feature>
<feature type="region of interest" description="Disordered" evidence="1">
    <location>
        <begin position="1722"/>
        <end position="1955"/>
    </location>
</feature>
<feature type="compositionally biased region" description="Polar residues" evidence="1">
    <location>
        <begin position="757"/>
        <end position="794"/>
    </location>
</feature>
<dbReference type="GO" id="GO:0031114">
    <property type="term" value="P:regulation of microtubule depolymerization"/>
    <property type="evidence" value="ECO:0007669"/>
    <property type="project" value="TreeGrafter"/>
</dbReference>
<name>A0AAV2PLV9_MEGNR</name>
<feature type="compositionally biased region" description="Basic and acidic residues" evidence="1">
    <location>
        <begin position="503"/>
        <end position="523"/>
    </location>
</feature>
<dbReference type="GO" id="GO:0016358">
    <property type="term" value="P:dendrite development"/>
    <property type="evidence" value="ECO:0007669"/>
    <property type="project" value="TreeGrafter"/>
</dbReference>
<feature type="compositionally biased region" description="Low complexity" evidence="1">
    <location>
        <begin position="980"/>
        <end position="1001"/>
    </location>
</feature>
<feature type="compositionally biased region" description="Basic and acidic residues" evidence="1">
    <location>
        <begin position="1167"/>
        <end position="1179"/>
    </location>
</feature>
<dbReference type="GO" id="GO:0045202">
    <property type="term" value="C:synapse"/>
    <property type="evidence" value="ECO:0007669"/>
    <property type="project" value="TreeGrafter"/>
</dbReference>
<feature type="compositionally biased region" description="Low complexity" evidence="1">
    <location>
        <begin position="1633"/>
        <end position="1644"/>
    </location>
</feature>
<feature type="compositionally biased region" description="Basic and acidic residues" evidence="1">
    <location>
        <begin position="1348"/>
        <end position="1378"/>
    </location>
</feature>
<feature type="compositionally biased region" description="Basic and acidic residues" evidence="1">
    <location>
        <begin position="1237"/>
        <end position="1267"/>
    </location>
</feature>
<feature type="compositionally biased region" description="Basic and acidic residues" evidence="1">
    <location>
        <begin position="540"/>
        <end position="569"/>
    </location>
</feature>
<dbReference type="Proteomes" id="UP001497623">
    <property type="component" value="Unassembled WGS sequence"/>
</dbReference>
<feature type="compositionally biased region" description="Polar residues" evidence="1">
    <location>
        <begin position="1379"/>
        <end position="1391"/>
    </location>
</feature>
<feature type="compositionally biased region" description="Basic and acidic residues" evidence="1">
    <location>
        <begin position="1785"/>
        <end position="1807"/>
    </location>
</feature>
<dbReference type="GO" id="GO:0043025">
    <property type="term" value="C:neuronal cell body"/>
    <property type="evidence" value="ECO:0007669"/>
    <property type="project" value="TreeGrafter"/>
</dbReference>
<feature type="region of interest" description="Disordered" evidence="1">
    <location>
        <begin position="1633"/>
        <end position="1670"/>
    </location>
</feature>
<feature type="region of interest" description="Disordered" evidence="1">
    <location>
        <begin position="1319"/>
        <end position="1481"/>
    </location>
</feature>
<feature type="compositionally biased region" description="Basic and acidic residues" evidence="1">
    <location>
        <begin position="1753"/>
        <end position="1766"/>
    </location>
</feature>
<dbReference type="Pfam" id="PF23415">
    <property type="entry name" value="MAPB1_N"/>
    <property type="match status" value="1"/>
</dbReference>
<evidence type="ECO:0000313" key="4">
    <source>
        <dbReference type="EMBL" id="CAL4059906.1"/>
    </source>
</evidence>
<feature type="compositionally biased region" description="Basic and acidic residues" evidence="1">
    <location>
        <begin position="833"/>
        <end position="886"/>
    </location>
</feature>
<feature type="compositionally biased region" description="Basic and acidic residues" evidence="1">
    <location>
        <begin position="689"/>
        <end position="714"/>
    </location>
</feature>
<feature type="compositionally biased region" description="Low complexity" evidence="1">
    <location>
        <begin position="1894"/>
        <end position="1914"/>
    </location>
</feature>
<dbReference type="GO" id="GO:0005874">
    <property type="term" value="C:microtubule"/>
    <property type="evidence" value="ECO:0007669"/>
    <property type="project" value="InterPro"/>
</dbReference>
<dbReference type="PANTHER" id="PTHR13843:SF12">
    <property type="entry name" value="ATPASE F1_V1_A1 COMPLEX ALPHA_BETA SUBUNIT NUCLEOTIDE-BINDING DOMAIN-CONTAINING PROTEIN"/>
    <property type="match status" value="1"/>
</dbReference>
<feature type="domain" description="Microtubule-associated protein 1B/S N-terminal" evidence="2">
    <location>
        <begin position="31"/>
        <end position="224"/>
    </location>
</feature>
<feature type="region of interest" description="Disordered" evidence="1">
    <location>
        <begin position="1"/>
        <end position="21"/>
    </location>
</feature>
<feature type="compositionally biased region" description="Basic and acidic residues" evidence="1">
    <location>
        <begin position="1140"/>
        <end position="1158"/>
    </location>
</feature>
<feature type="compositionally biased region" description="Acidic residues" evidence="1">
    <location>
        <begin position="1129"/>
        <end position="1139"/>
    </location>
</feature>
<feature type="compositionally biased region" description="Polar residues" evidence="1">
    <location>
        <begin position="736"/>
        <end position="746"/>
    </location>
</feature>
<evidence type="ECO:0000313" key="5">
    <source>
        <dbReference type="Proteomes" id="UP001497623"/>
    </source>
</evidence>
<reference evidence="4 5" key="1">
    <citation type="submission" date="2024-05" db="EMBL/GenBank/DDBJ databases">
        <authorList>
            <person name="Wallberg A."/>
        </authorList>
    </citation>
    <scope>NUCLEOTIDE SEQUENCE [LARGE SCALE GENOMIC DNA]</scope>
</reference>
<dbReference type="InterPro" id="IPR056617">
    <property type="entry name" value="MAP1B/S_N"/>
</dbReference>
<feature type="compositionally biased region" description="Basic and acidic residues" evidence="1">
    <location>
        <begin position="810"/>
        <end position="827"/>
    </location>
</feature>
<dbReference type="Pfam" id="PF25281">
    <property type="entry name" value="MBL_MAP1B"/>
    <property type="match status" value="1"/>
</dbReference>
<evidence type="ECO:0008006" key="6">
    <source>
        <dbReference type="Google" id="ProtNLM"/>
    </source>
</evidence>
<protein>
    <recommendedName>
        <fullName evidence="6">Microtubule-associated protein futsch</fullName>
    </recommendedName>
</protein>
<dbReference type="GO" id="GO:0003779">
    <property type="term" value="F:actin binding"/>
    <property type="evidence" value="ECO:0007669"/>
    <property type="project" value="TreeGrafter"/>
</dbReference>
<feature type="compositionally biased region" description="Basic and acidic residues" evidence="1">
    <location>
        <begin position="1394"/>
        <end position="1481"/>
    </location>
</feature>
<comment type="caution">
    <text evidence="4">The sequence shown here is derived from an EMBL/GenBank/DDBJ whole genome shotgun (WGS) entry which is preliminary data.</text>
</comment>
<feature type="compositionally biased region" description="Basic and acidic residues" evidence="1">
    <location>
        <begin position="1205"/>
        <end position="1214"/>
    </location>
</feature>